<dbReference type="Proteomes" id="UP001164539">
    <property type="component" value="Chromosome 11"/>
</dbReference>
<keyword evidence="2" id="KW-1185">Reference proteome</keyword>
<evidence type="ECO:0000313" key="1">
    <source>
        <dbReference type="EMBL" id="KAJ4706125.1"/>
    </source>
</evidence>
<dbReference type="EMBL" id="CM051404">
    <property type="protein sequence ID" value="KAJ4706125.1"/>
    <property type="molecule type" value="Genomic_DNA"/>
</dbReference>
<proteinExistence type="predicted"/>
<protein>
    <submittedName>
        <fullName evidence="1">Phosphoglucomutase</fullName>
    </submittedName>
</protein>
<gene>
    <name evidence="1" type="ORF">OWV82_019815</name>
</gene>
<comment type="caution">
    <text evidence="1">The sequence shown here is derived from an EMBL/GenBank/DDBJ whole genome shotgun (WGS) entry which is preliminary data.</text>
</comment>
<reference evidence="1 2" key="1">
    <citation type="journal article" date="2023" name="Science">
        <title>Complex scaffold remodeling in plant triterpene biosynthesis.</title>
        <authorList>
            <person name="De La Pena R."/>
            <person name="Hodgson H."/>
            <person name="Liu J.C."/>
            <person name="Stephenson M.J."/>
            <person name="Martin A.C."/>
            <person name="Owen C."/>
            <person name="Harkess A."/>
            <person name="Leebens-Mack J."/>
            <person name="Jimenez L.E."/>
            <person name="Osbourn A."/>
            <person name="Sattely E.S."/>
        </authorList>
    </citation>
    <scope>NUCLEOTIDE SEQUENCE [LARGE SCALE GENOMIC DNA]</scope>
    <source>
        <strain evidence="2">cv. JPN11</strain>
        <tissue evidence="1">Leaf</tissue>
    </source>
</reference>
<name>A0ACC1X7G8_MELAZ</name>
<evidence type="ECO:0000313" key="2">
    <source>
        <dbReference type="Proteomes" id="UP001164539"/>
    </source>
</evidence>
<accession>A0ACC1X7G8</accession>
<organism evidence="1 2">
    <name type="scientific">Melia azedarach</name>
    <name type="common">Chinaberry tree</name>
    <dbReference type="NCBI Taxonomy" id="155640"/>
    <lineage>
        <taxon>Eukaryota</taxon>
        <taxon>Viridiplantae</taxon>
        <taxon>Streptophyta</taxon>
        <taxon>Embryophyta</taxon>
        <taxon>Tracheophyta</taxon>
        <taxon>Spermatophyta</taxon>
        <taxon>Magnoliopsida</taxon>
        <taxon>eudicotyledons</taxon>
        <taxon>Gunneridae</taxon>
        <taxon>Pentapetalae</taxon>
        <taxon>rosids</taxon>
        <taxon>malvids</taxon>
        <taxon>Sapindales</taxon>
        <taxon>Meliaceae</taxon>
        <taxon>Melia</taxon>
    </lineage>
</organism>
<sequence length="634" mass="68721">MASCSFSLKLNSILLSSSSSSTFKNRPSLSNAVRFFPSSSFSLLSCSPRLPLIGTQRSHSFCIKASSSSTAIAEPEGIKINSVPTKPIEGQKTGTSGLRKKVKVFKQENYLANWIQALFNSLPPEDYKNGLLVLGGDGRYFNREAAQIIIKIAAGNGVGKILVGKDGIMSTPAVSAVIRKQKANGGFIMSASHNPGGPEYDWGIKFNYSSGQPAPESITDKIYGNTLSISEIKMAEIPDVDLSSLGVTKYGNFSVEVVDPVSDYLELMENVFDFPLIKSLLSRSDFRFVFDAMHAVTGAYAKPIFVDKLGAKADSISNGVPLEDFGHGHPDPNLTYAKDLVNIMYGANGPDFGAASDGDGDRNMILGKGFFVTPSDSVAIIAANAQEAIPYFKSGPKGLARSMPTSGALDRVAEKLKLPFFEVPTGWKFFGNLMDAGKLSVCGEESFGTGSDHIREKDGIWAVLAWLSIIAHRNKDKKPGEKLVSVSDVVKEHWATYGRNFFSRYDYEECELEGANKMIEYLRDLVSKSKAGDKNGNYVLQFADDFAYTDPVDGSVASKQGVRLVFTDGSRIIFRLSGTGSAGATVRMYIEQFEPDASKHEVDAQTALKPLIDLALSVSKLKDFTGREKPTVIT</sequence>